<protein>
    <recommendedName>
        <fullName evidence="3">DUF433 domain-containing protein</fullName>
    </recommendedName>
</protein>
<dbReference type="Pfam" id="PF04255">
    <property type="entry name" value="DUF433"/>
    <property type="match status" value="1"/>
</dbReference>
<dbReference type="EMBL" id="CP018171">
    <property type="protein sequence ID" value="APH73260.1"/>
    <property type="molecule type" value="Genomic_DNA"/>
</dbReference>
<dbReference type="PANTHER" id="PTHR34849">
    <property type="entry name" value="SSL5025 PROTEIN"/>
    <property type="match status" value="1"/>
</dbReference>
<dbReference type="Gene3D" id="1.10.10.10">
    <property type="entry name" value="Winged helix-like DNA-binding domain superfamily/Winged helix DNA-binding domain"/>
    <property type="match status" value="1"/>
</dbReference>
<dbReference type="SUPFAM" id="SSF46689">
    <property type="entry name" value="Homeodomain-like"/>
    <property type="match status" value="1"/>
</dbReference>
<dbReference type="STRING" id="1670800.BSQ44_19195"/>
<dbReference type="PANTHER" id="PTHR34849:SF3">
    <property type="entry name" value="SSR2962 PROTEIN"/>
    <property type="match status" value="1"/>
</dbReference>
<dbReference type="InterPro" id="IPR009057">
    <property type="entry name" value="Homeodomain-like_sf"/>
</dbReference>
<evidence type="ECO:0000313" key="2">
    <source>
        <dbReference type="Proteomes" id="UP000182840"/>
    </source>
</evidence>
<dbReference type="Proteomes" id="UP000182840">
    <property type="component" value="Chromosome"/>
</dbReference>
<keyword evidence="2" id="KW-1185">Reference proteome</keyword>
<proteinExistence type="predicted"/>
<organism evidence="1 2">
    <name type="scientific">Aquibium oceanicum</name>
    <dbReference type="NCBI Taxonomy" id="1670800"/>
    <lineage>
        <taxon>Bacteria</taxon>
        <taxon>Pseudomonadati</taxon>
        <taxon>Pseudomonadota</taxon>
        <taxon>Alphaproteobacteria</taxon>
        <taxon>Hyphomicrobiales</taxon>
        <taxon>Phyllobacteriaceae</taxon>
        <taxon>Aquibium</taxon>
    </lineage>
</organism>
<dbReference type="RefSeq" id="WP_072606731.1">
    <property type="nucleotide sequence ID" value="NZ_CP018171.1"/>
</dbReference>
<sequence>MGVDDVLSQDAAIMSGAVVFRGTRVPVSALFAYLGAGDSLDEFLLDFPTVEREQAETAIRLAGEDLERLVDKRAA</sequence>
<name>A0A1L3SV54_9HYPH</name>
<dbReference type="OrthoDB" id="9809529at2"/>
<gene>
    <name evidence="1" type="ORF">BSQ44_19195</name>
</gene>
<reference evidence="2" key="1">
    <citation type="submission" date="2016-11" db="EMBL/GenBank/DDBJ databases">
        <title>Mesorhizobium oceanicum sp. nov., isolated from deep seawater in South China Sea.</title>
        <authorList>
            <person name="Fu G.-Y."/>
        </authorList>
    </citation>
    <scope>NUCLEOTIDE SEQUENCE [LARGE SCALE GENOMIC DNA]</scope>
    <source>
        <strain evidence="2">B7</strain>
    </source>
</reference>
<evidence type="ECO:0000313" key="1">
    <source>
        <dbReference type="EMBL" id="APH73260.1"/>
    </source>
</evidence>
<dbReference type="InterPro" id="IPR036388">
    <property type="entry name" value="WH-like_DNA-bd_sf"/>
</dbReference>
<evidence type="ECO:0008006" key="3">
    <source>
        <dbReference type="Google" id="ProtNLM"/>
    </source>
</evidence>
<dbReference type="KEGG" id="meso:BSQ44_19195"/>
<accession>A0A1L3SV54</accession>
<dbReference type="InterPro" id="IPR007367">
    <property type="entry name" value="DUF433"/>
</dbReference>
<dbReference type="AlphaFoldDB" id="A0A1L3SV54"/>